<organism evidence="1 2">
    <name type="scientific">Tetrahymena thermophila (strain SB210)</name>
    <dbReference type="NCBI Taxonomy" id="312017"/>
    <lineage>
        <taxon>Eukaryota</taxon>
        <taxon>Sar</taxon>
        <taxon>Alveolata</taxon>
        <taxon>Ciliophora</taxon>
        <taxon>Intramacronucleata</taxon>
        <taxon>Oligohymenophorea</taxon>
        <taxon>Hymenostomatida</taxon>
        <taxon>Tetrahymenina</taxon>
        <taxon>Tetrahymenidae</taxon>
        <taxon>Tetrahymena</taxon>
    </lineage>
</organism>
<dbReference type="AlphaFoldDB" id="W7X8M5"/>
<sequence length="401" mass="46727">MQNVAKLHLEFQETTIKGDLLFLVFPKLISEATIIKVFLTERDEQSNQFILDDQSYEVIDNPNTNYELFEEIKPSIRQLNLNFHQENINFCENAYKLAKGFQYLPQLQILKLQITNQHVSLDQYKQIFLDLSKLQELTQIDLLICDNMSSTQIVGDGFQDSEIFVQEIQLNNLAKSISFAQSLQSFYLDITNLQIQDEFVLKLGQSLSKLASINELRLHFSENKITDKGISSICFAIEQLMQLEQISISLQNNYITESGYLHLKNSLQKKITLKNLDQDFKWNRDELNIPNNFAEILVFENNSIRNLELNLRVFNQLNQNIVDQIAKSIQQSKNIETLIIDAEKSFFTLSSSKKPLPVSDLKQLKRLIIFSDLSHDENRQVKKYIVRKSLRLIELIITNYF</sequence>
<accession>W7X8M5</accession>
<gene>
    <name evidence="1" type="ORF">TTHERM_000499579</name>
</gene>
<dbReference type="GeneID" id="24439314"/>
<dbReference type="InterPro" id="IPR032675">
    <property type="entry name" value="LRR_dom_sf"/>
</dbReference>
<reference evidence="2" key="1">
    <citation type="journal article" date="2006" name="PLoS Biol.">
        <title>Macronuclear genome sequence of the ciliate Tetrahymena thermophila, a model eukaryote.</title>
        <authorList>
            <person name="Eisen J.A."/>
            <person name="Coyne R.S."/>
            <person name="Wu M."/>
            <person name="Wu D."/>
            <person name="Thiagarajan M."/>
            <person name="Wortman J.R."/>
            <person name="Badger J.H."/>
            <person name="Ren Q."/>
            <person name="Amedeo P."/>
            <person name="Jones K.M."/>
            <person name="Tallon L.J."/>
            <person name="Delcher A.L."/>
            <person name="Salzberg S.L."/>
            <person name="Silva J.C."/>
            <person name="Haas B.J."/>
            <person name="Majoros W.H."/>
            <person name="Farzad M."/>
            <person name="Carlton J.M."/>
            <person name="Smith R.K. Jr."/>
            <person name="Garg J."/>
            <person name="Pearlman R.E."/>
            <person name="Karrer K.M."/>
            <person name="Sun L."/>
            <person name="Manning G."/>
            <person name="Elde N.C."/>
            <person name="Turkewitz A.P."/>
            <person name="Asai D.J."/>
            <person name="Wilkes D.E."/>
            <person name="Wang Y."/>
            <person name="Cai H."/>
            <person name="Collins K."/>
            <person name="Stewart B.A."/>
            <person name="Lee S.R."/>
            <person name="Wilamowska K."/>
            <person name="Weinberg Z."/>
            <person name="Ruzzo W.L."/>
            <person name="Wloga D."/>
            <person name="Gaertig J."/>
            <person name="Frankel J."/>
            <person name="Tsao C.-C."/>
            <person name="Gorovsky M.A."/>
            <person name="Keeling P.J."/>
            <person name="Waller R.F."/>
            <person name="Patron N.J."/>
            <person name="Cherry J.M."/>
            <person name="Stover N.A."/>
            <person name="Krieger C.J."/>
            <person name="del Toro C."/>
            <person name="Ryder H.F."/>
            <person name="Williamson S.C."/>
            <person name="Barbeau R.A."/>
            <person name="Hamilton E.P."/>
            <person name="Orias E."/>
        </authorList>
    </citation>
    <scope>NUCLEOTIDE SEQUENCE [LARGE SCALE GENOMIC DNA]</scope>
    <source>
        <strain evidence="2">SB210</strain>
    </source>
</reference>
<dbReference type="KEGG" id="tet:TTHERM_000499579"/>
<dbReference type="Gene3D" id="3.80.10.10">
    <property type="entry name" value="Ribonuclease Inhibitor"/>
    <property type="match status" value="1"/>
</dbReference>
<evidence type="ECO:0000313" key="1">
    <source>
        <dbReference type="EMBL" id="EWS72758.1"/>
    </source>
</evidence>
<dbReference type="InParanoid" id="W7X8M5"/>
<protein>
    <submittedName>
        <fullName evidence="1">LMBR1-like motif protein</fullName>
    </submittedName>
</protein>
<dbReference type="Proteomes" id="UP000009168">
    <property type="component" value="Unassembled WGS sequence"/>
</dbReference>
<evidence type="ECO:0000313" key="2">
    <source>
        <dbReference type="Proteomes" id="UP000009168"/>
    </source>
</evidence>
<dbReference type="EMBL" id="GG662548">
    <property type="protein sequence ID" value="EWS72758.1"/>
    <property type="molecule type" value="Genomic_DNA"/>
</dbReference>
<name>W7X8M5_TETTS</name>
<keyword evidence="2" id="KW-1185">Reference proteome</keyword>
<dbReference type="RefSeq" id="XP_012654695.1">
    <property type="nucleotide sequence ID" value="XM_012799241.1"/>
</dbReference>
<dbReference type="SUPFAM" id="SSF52047">
    <property type="entry name" value="RNI-like"/>
    <property type="match status" value="1"/>
</dbReference>
<proteinExistence type="predicted"/>